<evidence type="ECO:0000313" key="3">
    <source>
        <dbReference type="Proteomes" id="UP001213646"/>
    </source>
</evidence>
<dbReference type="Pfam" id="PF00535">
    <property type="entry name" value="Glycos_transf_2"/>
    <property type="match status" value="1"/>
</dbReference>
<organism evidence="2 3">
    <name type="scientific">Parabacteroides johnsonii</name>
    <dbReference type="NCBI Taxonomy" id="387661"/>
    <lineage>
        <taxon>Bacteria</taxon>
        <taxon>Pseudomonadati</taxon>
        <taxon>Bacteroidota</taxon>
        <taxon>Bacteroidia</taxon>
        <taxon>Bacteroidales</taxon>
        <taxon>Tannerellaceae</taxon>
        <taxon>Parabacteroides</taxon>
    </lineage>
</organism>
<proteinExistence type="predicted"/>
<evidence type="ECO:0000259" key="1">
    <source>
        <dbReference type="Pfam" id="PF00535"/>
    </source>
</evidence>
<evidence type="ECO:0000313" key="2">
    <source>
        <dbReference type="EMBL" id="MDC7149545.1"/>
    </source>
</evidence>
<accession>A0AAW6I1G2</accession>
<dbReference type="InterPro" id="IPR029044">
    <property type="entry name" value="Nucleotide-diphossugar_trans"/>
</dbReference>
<comment type="caution">
    <text evidence="2">The sequence shown here is derived from an EMBL/GenBank/DDBJ whole genome shotgun (WGS) entry which is preliminary data.</text>
</comment>
<dbReference type="CDD" id="cd06433">
    <property type="entry name" value="GT_2_WfgS_like"/>
    <property type="match status" value="1"/>
</dbReference>
<dbReference type="SUPFAM" id="SSF53448">
    <property type="entry name" value="Nucleotide-diphospho-sugar transferases"/>
    <property type="match status" value="1"/>
</dbReference>
<dbReference type="GO" id="GO:0016758">
    <property type="term" value="F:hexosyltransferase activity"/>
    <property type="evidence" value="ECO:0007669"/>
    <property type="project" value="UniProtKB-ARBA"/>
</dbReference>
<dbReference type="PANTHER" id="PTHR22916">
    <property type="entry name" value="GLYCOSYLTRANSFERASE"/>
    <property type="match status" value="1"/>
</dbReference>
<dbReference type="InterPro" id="IPR001173">
    <property type="entry name" value="Glyco_trans_2-like"/>
</dbReference>
<gene>
    <name evidence="2" type="ORF">PQG89_08915</name>
</gene>
<dbReference type="Gene3D" id="3.90.550.10">
    <property type="entry name" value="Spore Coat Polysaccharide Biosynthesis Protein SpsA, Chain A"/>
    <property type="match status" value="1"/>
</dbReference>
<dbReference type="AlphaFoldDB" id="A0AAW6I1G2"/>
<dbReference type="Proteomes" id="UP001213646">
    <property type="component" value="Unassembled WGS sequence"/>
</dbReference>
<dbReference type="RefSeq" id="WP_272697572.1">
    <property type="nucleotide sequence ID" value="NZ_CAOJXY010000012.1"/>
</dbReference>
<protein>
    <submittedName>
        <fullName evidence="2">Glycosyltransferase family 2 protein</fullName>
    </submittedName>
</protein>
<sequence>MKVSVITATYNSGTTLRDTLESVLAQTYPDIEHIVVDGGSTDNTMELVREYEPRYNGRLRYVSEPDKGIYDAMNKGIGMATGEVIGILNSDDFYTSADTVETLIGELERLKVDAVFGDIHFVDSDNLGKCVRYYSSAGFRRWKMLLGFMPAHPSFYCRKEAYERFGLFKTFYKVAADFENLLRLIYVGKISIKYVQKDCVTMRTGGVSTSGLASHRQIMADHVRAYRENRVRSNALLDSLRYVYKVAEIVRFKLK</sequence>
<dbReference type="PANTHER" id="PTHR22916:SF3">
    <property type="entry name" value="UDP-GLCNAC:BETAGAL BETA-1,3-N-ACETYLGLUCOSAMINYLTRANSFERASE-LIKE PROTEIN 1"/>
    <property type="match status" value="1"/>
</dbReference>
<name>A0AAW6I1G2_9BACT</name>
<reference evidence="2" key="1">
    <citation type="submission" date="2023-01" db="EMBL/GenBank/DDBJ databases">
        <title>Exploring GABA producing Bacteroides strains toward improving mental health.</title>
        <authorList>
            <person name="Yousuf B."/>
            <person name="Bouhlel N.E."/>
            <person name="Mottawea W."/>
            <person name="Hammami R."/>
        </authorList>
    </citation>
    <scope>NUCLEOTIDE SEQUENCE</scope>
    <source>
        <strain evidence="2">UO.H1047</strain>
    </source>
</reference>
<feature type="domain" description="Glycosyltransferase 2-like" evidence="1">
    <location>
        <begin position="4"/>
        <end position="131"/>
    </location>
</feature>
<dbReference type="EMBL" id="JAQPYX010000076">
    <property type="protein sequence ID" value="MDC7149545.1"/>
    <property type="molecule type" value="Genomic_DNA"/>
</dbReference>